<dbReference type="SMART" id="SM00210">
    <property type="entry name" value="TSPN"/>
    <property type="match status" value="1"/>
</dbReference>
<feature type="compositionally biased region" description="Basic and acidic residues" evidence="13">
    <location>
        <begin position="1116"/>
        <end position="1129"/>
    </location>
</feature>
<dbReference type="Gene3D" id="3.10.100.10">
    <property type="entry name" value="Mannose-Binding Protein A, subunit A"/>
    <property type="match status" value="1"/>
</dbReference>
<feature type="signal peptide" evidence="14">
    <location>
        <begin position="1"/>
        <end position="23"/>
    </location>
</feature>
<dbReference type="PANTHER" id="PTHR24023:SF966">
    <property type="entry name" value="COLLAGEN ALPHA-1(XXII) CHAIN-LIKE"/>
    <property type="match status" value="1"/>
</dbReference>
<feature type="compositionally biased region" description="Pro residues" evidence="13">
    <location>
        <begin position="580"/>
        <end position="592"/>
    </location>
</feature>
<feature type="compositionally biased region" description="Pro residues" evidence="13">
    <location>
        <begin position="670"/>
        <end position="680"/>
    </location>
</feature>
<keyword evidence="6" id="KW-0130">Cell adhesion</keyword>
<dbReference type="FunFam" id="3.40.1620.70:FF:000003">
    <property type="entry name" value="Collagen type XVIII alpha 1"/>
    <property type="match status" value="1"/>
</dbReference>
<dbReference type="InterPro" id="IPR048287">
    <property type="entry name" value="TSPN-like_N"/>
</dbReference>
<feature type="domain" description="Thrombospondin-like N-terminal" evidence="15">
    <location>
        <begin position="245"/>
        <end position="434"/>
    </location>
</feature>
<dbReference type="InterPro" id="IPR008160">
    <property type="entry name" value="Collagen"/>
</dbReference>
<dbReference type="SUPFAM" id="SSF56436">
    <property type="entry name" value="C-type lectin-like"/>
    <property type="match status" value="1"/>
</dbReference>
<dbReference type="CDD" id="cd00247">
    <property type="entry name" value="Endostatin-like"/>
    <property type="match status" value="1"/>
</dbReference>
<reference evidence="16" key="1">
    <citation type="journal article" date="2023" name="Science">
        <title>Genome structures resolve the early diversification of teleost fishes.</title>
        <authorList>
            <person name="Parey E."/>
            <person name="Louis A."/>
            <person name="Montfort J."/>
            <person name="Bouchez O."/>
            <person name="Roques C."/>
            <person name="Iampietro C."/>
            <person name="Lluch J."/>
            <person name="Castinel A."/>
            <person name="Donnadieu C."/>
            <person name="Desvignes T."/>
            <person name="Floi Bucao C."/>
            <person name="Jouanno E."/>
            <person name="Wen M."/>
            <person name="Mejri S."/>
            <person name="Dirks R."/>
            <person name="Jansen H."/>
            <person name="Henkel C."/>
            <person name="Chen W.J."/>
            <person name="Zahm M."/>
            <person name="Cabau C."/>
            <person name="Klopp C."/>
            <person name="Thompson A.W."/>
            <person name="Robinson-Rechavi M."/>
            <person name="Braasch I."/>
            <person name="Lecointre G."/>
            <person name="Bobe J."/>
            <person name="Postlethwait J.H."/>
            <person name="Berthelot C."/>
            <person name="Roest Crollius H."/>
            <person name="Guiguen Y."/>
        </authorList>
    </citation>
    <scope>NUCLEOTIDE SEQUENCE</scope>
    <source>
        <strain evidence="16">WJC10195</strain>
    </source>
</reference>
<dbReference type="GO" id="GO:0031012">
    <property type="term" value="C:extracellular matrix"/>
    <property type="evidence" value="ECO:0007669"/>
    <property type="project" value="TreeGrafter"/>
</dbReference>
<dbReference type="GO" id="GO:0005581">
    <property type="term" value="C:collagen trimer"/>
    <property type="evidence" value="ECO:0007669"/>
    <property type="project" value="UniProtKB-KW"/>
</dbReference>
<protein>
    <recommendedName>
        <fullName evidence="15">Thrombospondin-like N-terminal domain-containing protein</fullName>
    </recommendedName>
</protein>
<dbReference type="InterPro" id="IPR045463">
    <property type="entry name" value="XV/XVIII_trimerization_dom"/>
</dbReference>
<feature type="region of interest" description="Disordered" evidence="13">
    <location>
        <begin position="1025"/>
        <end position="1104"/>
    </location>
</feature>
<dbReference type="GO" id="GO:0030020">
    <property type="term" value="F:extracellular matrix structural constituent conferring tensile strength"/>
    <property type="evidence" value="ECO:0007669"/>
    <property type="project" value="TreeGrafter"/>
</dbReference>
<dbReference type="InterPro" id="IPR036790">
    <property type="entry name" value="Frizzled_dom_sf"/>
</dbReference>
<keyword evidence="7" id="KW-0654">Proteoglycan</keyword>
<name>A0A9Q1IQK4_SYNKA</name>
<evidence type="ECO:0000256" key="12">
    <source>
        <dbReference type="ARBA" id="ARBA00061275"/>
    </source>
</evidence>
<evidence type="ECO:0000256" key="9">
    <source>
        <dbReference type="ARBA" id="ARBA00023157"/>
    </source>
</evidence>
<evidence type="ECO:0000259" key="15">
    <source>
        <dbReference type="SMART" id="SM00210"/>
    </source>
</evidence>
<evidence type="ECO:0000256" key="2">
    <source>
        <dbReference type="ARBA" id="ARBA00022525"/>
    </source>
</evidence>
<keyword evidence="9" id="KW-1015">Disulfide bond</keyword>
<feature type="compositionally biased region" description="Pro residues" evidence="13">
    <location>
        <begin position="713"/>
        <end position="726"/>
    </location>
</feature>
<feature type="compositionally biased region" description="Low complexity" evidence="13">
    <location>
        <begin position="1196"/>
        <end position="1211"/>
    </location>
</feature>
<feature type="compositionally biased region" description="Gly residues" evidence="13">
    <location>
        <begin position="729"/>
        <end position="744"/>
    </location>
</feature>
<keyword evidence="5" id="KW-0677">Repeat</keyword>
<dbReference type="Gene3D" id="3.40.1620.70">
    <property type="match status" value="1"/>
</dbReference>
<dbReference type="GO" id="GO:0005615">
    <property type="term" value="C:extracellular space"/>
    <property type="evidence" value="ECO:0007669"/>
    <property type="project" value="TreeGrafter"/>
</dbReference>
<feature type="compositionally biased region" description="Low complexity" evidence="13">
    <location>
        <begin position="535"/>
        <end position="549"/>
    </location>
</feature>
<feature type="region of interest" description="Disordered" evidence="13">
    <location>
        <begin position="433"/>
        <end position="983"/>
    </location>
</feature>
<comment type="subcellular location">
    <subcellularLocation>
        <location evidence="1">Secreted</location>
        <location evidence="1">Extracellular space</location>
        <location evidence="1">Extracellular matrix</location>
    </subcellularLocation>
</comment>
<dbReference type="FunFam" id="2.60.120.200:FF:000039">
    <property type="entry name" value="Collagen XV alpha 1 chain"/>
    <property type="match status" value="1"/>
</dbReference>
<keyword evidence="17" id="KW-1185">Reference proteome</keyword>
<comment type="similarity">
    <text evidence="12">Belongs to the multiplexin collagen family.</text>
</comment>
<comment type="caution">
    <text evidence="16">The sequence shown here is derived from an EMBL/GenBank/DDBJ whole genome shotgun (WGS) entry which is preliminary data.</text>
</comment>
<evidence type="ECO:0000256" key="6">
    <source>
        <dbReference type="ARBA" id="ARBA00022889"/>
    </source>
</evidence>
<dbReference type="GO" id="GO:0030198">
    <property type="term" value="P:extracellular matrix organization"/>
    <property type="evidence" value="ECO:0007669"/>
    <property type="project" value="TreeGrafter"/>
</dbReference>
<evidence type="ECO:0000256" key="8">
    <source>
        <dbReference type="ARBA" id="ARBA00023119"/>
    </source>
</evidence>
<feature type="compositionally biased region" description="Pro residues" evidence="13">
    <location>
        <begin position="1053"/>
        <end position="1065"/>
    </location>
</feature>
<organism evidence="16 17">
    <name type="scientific">Synaphobranchus kaupii</name>
    <name type="common">Kaup's arrowtooth eel</name>
    <dbReference type="NCBI Taxonomy" id="118154"/>
    <lineage>
        <taxon>Eukaryota</taxon>
        <taxon>Metazoa</taxon>
        <taxon>Chordata</taxon>
        <taxon>Craniata</taxon>
        <taxon>Vertebrata</taxon>
        <taxon>Euteleostomi</taxon>
        <taxon>Actinopterygii</taxon>
        <taxon>Neopterygii</taxon>
        <taxon>Teleostei</taxon>
        <taxon>Anguilliformes</taxon>
        <taxon>Synaphobranchidae</taxon>
        <taxon>Synaphobranchus</taxon>
    </lineage>
</organism>
<feature type="compositionally biased region" description="Basic and acidic residues" evidence="13">
    <location>
        <begin position="873"/>
        <end position="885"/>
    </location>
</feature>
<feature type="compositionally biased region" description="Basic and acidic residues" evidence="13">
    <location>
        <begin position="654"/>
        <end position="665"/>
    </location>
</feature>
<feature type="compositionally biased region" description="Basic and acidic residues" evidence="13">
    <location>
        <begin position="512"/>
        <end position="524"/>
    </location>
</feature>
<dbReference type="InterPro" id="IPR013320">
    <property type="entry name" value="ConA-like_dom_sf"/>
</dbReference>
<dbReference type="Gene3D" id="2.60.120.200">
    <property type="match status" value="1"/>
</dbReference>
<feature type="compositionally biased region" description="Basic and acidic residues" evidence="13">
    <location>
        <begin position="552"/>
        <end position="563"/>
    </location>
</feature>
<evidence type="ECO:0000256" key="13">
    <source>
        <dbReference type="SAM" id="MobiDB-lite"/>
    </source>
</evidence>
<keyword evidence="8" id="KW-0176">Collagen</keyword>
<evidence type="ECO:0000256" key="14">
    <source>
        <dbReference type="SAM" id="SignalP"/>
    </source>
</evidence>
<feature type="compositionally biased region" description="Pro residues" evidence="13">
    <location>
        <begin position="1163"/>
        <end position="1174"/>
    </location>
</feature>
<evidence type="ECO:0000256" key="5">
    <source>
        <dbReference type="ARBA" id="ARBA00022737"/>
    </source>
</evidence>
<dbReference type="FunFam" id="3.10.100.10:FF:000008">
    <property type="entry name" value="collagen alpha-1(XVIII) chain isoform X1"/>
    <property type="match status" value="1"/>
</dbReference>
<feature type="chain" id="PRO_5040486462" description="Thrombospondin-like N-terminal domain-containing protein" evidence="14">
    <location>
        <begin position="24"/>
        <end position="1563"/>
    </location>
</feature>
<evidence type="ECO:0000313" key="16">
    <source>
        <dbReference type="EMBL" id="KAJ8349566.1"/>
    </source>
</evidence>
<dbReference type="EMBL" id="JAINUF010000009">
    <property type="protein sequence ID" value="KAJ8349566.1"/>
    <property type="molecule type" value="Genomic_DNA"/>
</dbReference>
<dbReference type="Pfam" id="PF06482">
    <property type="entry name" value="Endostatin"/>
    <property type="match status" value="1"/>
</dbReference>
<feature type="compositionally biased region" description="Pro residues" evidence="13">
    <location>
        <begin position="808"/>
        <end position="821"/>
    </location>
</feature>
<keyword evidence="3" id="KW-0272">Extracellular matrix</keyword>
<dbReference type="InterPro" id="IPR016187">
    <property type="entry name" value="CTDL_fold"/>
</dbReference>
<dbReference type="SUPFAM" id="SSF49899">
    <property type="entry name" value="Concanavalin A-like lectins/glucanases"/>
    <property type="match status" value="1"/>
</dbReference>
<feature type="region of interest" description="Disordered" evidence="13">
    <location>
        <begin position="27"/>
        <end position="57"/>
    </location>
</feature>
<evidence type="ECO:0000256" key="4">
    <source>
        <dbReference type="ARBA" id="ARBA00022729"/>
    </source>
</evidence>
<feature type="region of interest" description="Disordered" evidence="13">
    <location>
        <begin position="81"/>
        <end position="117"/>
    </location>
</feature>
<feature type="compositionally biased region" description="Pro residues" evidence="13">
    <location>
        <begin position="1185"/>
        <end position="1195"/>
    </location>
</feature>
<feature type="region of interest" description="Disordered" evidence="13">
    <location>
        <begin position="1116"/>
        <end position="1232"/>
    </location>
</feature>
<feature type="compositionally biased region" description="Basic and acidic residues" evidence="13">
    <location>
        <begin position="897"/>
        <end position="911"/>
    </location>
</feature>
<accession>A0A9Q1IQK4</accession>
<proteinExistence type="inferred from homology"/>
<keyword evidence="4 14" id="KW-0732">Signal</keyword>
<dbReference type="GO" id="GO:0007155">
    <property type="term" value="P:cell adhesion"/>
    <property type="evidence" value="ECO:0007669"/>
    <property type="project" value="UniProtKB-KW"/>
</dbReference>
<keyword evidence="2" id="KW-0964">Secreted</keyword>
<dbReference type="Pfam" id="PF01391">
    <property type="entry name" value="Collagen"/>
    <property type="match status" value="3"/>
</dbReference>
<feature type="compositionally biased region" description="Gly residues" evidence="13">
    <location>
        <begin position="795"/>
        <end position="804"/>
    </location>
</feature>
<gene>
    <name evidence="16" type="ORF">SKAU_G00246960</name>
</gene>
<feature type="compositionally biased region" description="Basic and acidic residues" evidence="13">
    <location>
        <begin position="1327"/>
        <end position="1354"/>
    </location>
</feature>
<feature type="region of interest" description="Disordered" evidence="13">
    <location>
        <begin position="1285"/>
        <end position="1390"/>
    </location>
</feature>
<feature type="compositionally biased region" description="Basic and acidic residues" evidence="13">
    <location>
        <begin position="433"/>
        <end position="442"/>
    </location>
</feature>
<evidence type="ECO:0000256" key="3">
    <source>
        <dbReference type="ARBA" id="ARBA00022530"/>
    </source>
</evidence>
<keyword evidence="10" id="KW-0325">Glycoprotein</keyword>
<dbReference type="Proteomes" id="UP001152622">
    <property type="component" value="Chromosome 9"/>
</dbReference>
<evidence type="ECO:0000313" key="17">
    <source>
        <dbReference type="Proteomes" id="UP001152622"/>
    </source>
</evidence>
<evidence type="ECO:0000256" key="1">
    <source>
        <dbReference type="ARBA" id="ARBA00004498"/>
    </source>
</evidence>
<dbReference type="PANTHER" id="PTHR24023">
    <property type="entry name" value="COLLAGEN ALPHA"/>
    <property type="match status" value="1"/>
</dbReference>
<dbReference type="OrthoDB" id="5983381at2759"/>
<dbReference type="InterPro" id="IPR050149">
    <property type="entry name" value="Collagen_superfamily"/>
</dbReference>
<feature type="compositionally biased region" description="Pro residues" evidence="13">
    <location>
        <begin position="1146"/>
        <end position="1155"/>
    </location>
</feature>
<keyword evidence="11" id="KW-0379">Hydroxylation</keyword>
<dbReference type="InterPro" id="IPR016186">
    <property type="entry name" value="C-type_lectin-like/link_sf"/>
</dbReference>
<evidence type="ECO:0000256" key="10">
    <source>
        <dbReference type="ARBA" id="ARBA00023180"/>
    </source>
</evidence>
<dbReference type="SUPFAM" id="SSF63501">
    <property type="entry name" value="Frizzled cysteine-rich domain"/>
    <property type="match status" value="1"/>
</dbReference>
<sequence>MAKMGIWLALAFLSALCTGRSDAWFWNWGGPTTEPPPPPTSEGSGTGPRGSGEEPDATIAGVGAEIIDVASGIRKFVQTWDQNPDGGARTTAAPTPVAKQPGGRLGGSQAGQNGEPAGYPKQHVIPGHLLTSRKNNRSLVAEAAAAPGSARCLPLDSDLPSCTGMGQESFAVPNFLNQSSTEEMRAVLREEAPPLPCRSFCEVLSDSCWSVLHQGRLVVACPSLPDHHCQAYRFQSVSNQKGHSGVSLLQLIGDPPPDEITKVYGPDNSPGYVFGPDANTGQLARAHLPSPFYRDFSLLFNLQPTSPKAGVIFSITDSSQQIMYVGIKLSAVTGGTQRVILYYTEPGSQVSYEAASFSVPSLLNTWTRFSIAVVEDRVNFYINCDSDPQVVRFERSPDEMELEPGAGVFVGQAGGADPDKFLGMIGELRVSGDPRAAERHCEEEEDDSDVASGDYGSGYEDRRKTVTTTSPSLRPIQQPPVTRRTHVAVDSIDSRRVMVESNPVLPGQQGWKGDKGDRGEKGSLGDRGPSGPKGDSGTSFGSGSSSQGGVARGDKGIAGEKGIKGSAGFGYPGSKGDSGPPGPAGPPGPPGPAAEVLKRGDGSVVQQVVGARGPPGAPGPSGAPGIDGEPGDPGEDGIAGAVGPPGFPGIPGDRGFKGDKGDHGDGQPGPRGPPGPPGLPGPSRSDKPTFVDMEGSGFPDLENLRGPQGLPGRPGPPGPPGPPAPVGPHGSGSHGSVGGPGTSGQPGAPGSPGPRGADGRTGSPGFKGAKGDSGDLGLPGPVGMKGEHGPPGALGRPGEGGLAGLPGPMGPVGPPGPPGPPGGGSGFNAGFDDMEGSGVGLFNGVRGPEGRQGPAGSQGLPGKPGFPGIPGEKGSEGPQGRDGRPGLDGFPGPQGLKGDRGERGERGDSGRDGTSISGPPGPPGPPGQIIYQNENDGTFGGPGTQGIPGQAGFPGPIGPKGDRGDPGSQGYGVKGEKGEPGLVIGADGNALHFGGAIGHKGERGPAGPVGPPGPFGPNGLKGEIGLPGRPGRPGVNGYKGEKGEAGYSFPGPAGTPGPPGPPGPSIPVDRFNRYDDARFYPATKGDKGDSGEQGIPGTPGLGSDFDIYTLKNELKGEQGDSGLKGEKGEAAGGYYDPRYGAVQGPPGAPGNPGLPGPKGDTSPGPPGPQGPPGNPGVGYDGRQGPPGPPGPPGQPGSPSLPGAYRPTHPISIPGPPGPPGPQGNPGHSSGVTVLRSYDTMLSTARRQHEGTLIFIEDRADLYIRVRDGVRQVMLGDYRTFSRGQENEVGEVHPPPVVHYEPDQSANNGAEHIANGGSENQPLQPPPHHPEVPKNPRYPPHPDPRYHPVRPDDRTVVQPEPRPNPHHPQRRPNPPEPQPAGHEHTSGPGLHLIALNTPQVGNMRGIRGADYLCFQQARVIGLKGTFRAFLSSKLQDLYSIVRKSDRDNLPIVNLKDQVLFNSWESLFSDLGGKMKDGTSIYSFDGRDILRDSAWPQKMVWHGSSSRGHRQSDNYCETWRMEDQVMTGMASSLQDGGLLQQTPRSCSSQYIVLCIENSYITQSKK</sequence>
<dbReference type="Pfam" id="PF20010">
    <property type="entry name" value="Collagen_trimer"/>
    <property type="match status" value="1"/>
</dbReference>
<evidence type="ECO:0000256" key="7">
    <source>
        <dbReference type="ARBA" id="ARBA00022974"/>
    </source>
</evidence>
<dbReference type="InterPro" id="IPR010515">
    <property type="entry name" value="Collagenase_NC10/endostatin"/>
</dbReference>
<feature type="compositionally biased region" description="Pro residues" evidence="13">
    <location>
        <begin position="1212"/>
        <end position="1222"/>
    </location>
</feature>
<evidence type="ECO:0000256" key="11">
    <source>
        <dbReference type="ARBA" id="ARBA00023278"/>
    </source>
</evidence>
<feature type="compositionally biased region" description="Basic and acidic residues" evidence="13">
    <location>
        <begin position="1070"/>
        <end position="1090"/>
    </location>
</feature>